<evidence type="ECO:0000313" key="13">
    <source>
        <dbReference type="Proteomes" id="UP000470384"/>
    </source>
</evidence>
<feature type="binding site" evidence="11">
    <location>
        <position position="35"/>
    </location>
    <ligand>
        <name>Mg(2+)</name>
        <dbReference type="ChEBI" id="CHEBI:18420"/>
    </ligand>
</feature>
<evidence type="ECO:0000256" key="2">
    <source>
        <dbReference type="ARBA" id="ARBA00006997"/>
    </source>
</evidence>
<protein>
    <recommendedName>
        <fullName evidence="3 11">Shikimate kinase</fullName>
        <shortName evidence="11">SK</shortName>
        <ecNumber evidence="3 11">2.7.1.71</ecNumber>
    </recommendedName>
</protein>
<keyword evidence="11" id="KW-0460">Magnesium</keyword>
<feature type="binding site" evidence="11">
    <location>
        <position position="137"/>
    </location>
    <ligand>
        <name>ATP</name>
        <dbReference type="ChEBI" id="CHEBI:30616"/>
    </ligand>
</feature>
<keyword evidence="9 11" id="KW-0057">Aromatic amino acid biosynthesis</keyword>
<name>A0A845Q7I6_9HYPH</name>
<gene>
    <name evidence="11" type="primary">aroK</name>
    <name evidence="12" type="ORF">GTQ45_02400</name>
</gene>
<dbReference type="PROSITE" id="PS01128">
    <property type="entry name" value="SHIKIMATE_KINASE"/>
    <property type="match status" value="1"/>
</dbReference>
<evidence type="ECO:0000256" key="1">
    <source>
        <dbReference type="ARBA" id="ARBA00004842"/>
    </source>
</evidence>
<comment type="pathway">
    <text evidence="1 11">Metabolic intermediate biosynthesis; chorismate biosynthesis; chorismate from D-erythrose 4-phosphate and phosphoenolpyruvate: step 5/7.</text>
</comment>
<dbReference type="InterPro" id="IPR000623">
    <property type="entry name" value="Shikimate_kinase/TSH1"/>
</dbReference>
<dbReference type="CDD" id="cd00464">
    <property type="entry name" value="SK"/>
    <property type="match status" value="1"/>
</dbReference>
<comment type="subunit">
    <text evidence="11">Monomer.</text>
</comment>
<keyword evidence="7 11" id="KW-0418">Kinase</keyword>
<dbReference type="NCBIfam" id="NF010552">
    <property type="entry name" value="PRK13946.1"/>
    <property type="match status" value="1"/>
</dbReference>
<dbReference type="GO" id="GO:0009073">
    <property type="term" value="P:aromatic amino acid family biosynthetic process"/>
    <property type="evidence" value="ECO:0007669"/>
    <property type="project" value="UniProtKB-KW"/>
</dbReference>
<dbReference type="AlphaFoldDB" id="A0A845Q7I6"/>
<dbReference type="InterPro" id="IPR023000">
    <property type="entry name" value="Shikimate_kinase_CS"/>
</dbReference>
<comment type="subcellular location">
    <subcellularLocation>
        <location evidence="11">Cytoplasm</location>
    </subcellularLocation>
</comment>
<reference evidence="12 13" key="1">
    <citation type="journal article" date="2016" name="Int. J. Syst. Evol. Microbiol.">
        <title>Pyruvatibacter mobilis gen. nov., sp. nov., a marine bacterium from the culture broth of Picochlorum sp. 122.</title>
        <authorList>
            <person name="Wang G."/>
            <person name="Tang M."/>
            <person name="Wu H."/>
            <person name="Dai S."/>
            <person name="Li T."/>
            <person name="Chen C."/>
            <person name="He H."/>
            <person name="Fan J."/>
            <person name="Xiang W."/>
            <person name="Li X."/>
        </authorList>
    </citation>
    <scope>NUCLEOTIDE SEQUENCE [LARGE SCALE GENOMIC DNA]</scope>
    <source>
        <strain evidence="12 13">GYP-11</strain>
    </source>
</reference>
<dbReference type="InterPro" id="IPR027417">
    <property type="entry name" value="P-loop_NTPase"/>
</dbReference>
<dbReference type="InterPro" id="IPR031322">
    <property type="entry name" value="Shikimate/glucono_kinase"/>
</dbReference>
<comment type="caution">
    <text evidence="11">Lacks conserved residue(s) required for the propagation of feature annotation.</text>
</comment>
<dbReference type="GO" id="GO:0004765">
    <property type="term" value="F:shikimate kinase activity"/>
    <property type="evidence" value="ECO:0007669"/>
    <property type="project" value="UniProtKB-UniRule"/>
</dbReference>
<dbReference type="Gene3D" id="3.40.50.300">
    <property type="entry name" value="P-loop containing nucleotide triphosphate hydrolases"/>
    <property type="match status" value="1"/>
</dbReference>
<proteinExistence type="inferred from homology"/>
<evidence type="ECO:0000256" key="5">
    <source>
        <dbReference type="ARBA" id="ARBA00022679"/>
    </source>
</evidence>
<keyword evidence="4 11" id="KW-0028">Amino-acid biosynthesis</keyword>
<evidence type="ECO:0000256" key="10">
    <source>
        <dbReference type="ARBA" id="ARBA00048567"/>
    </source>
</evidence>
<feature type="binding site" evidence="11">
    <location>
        <position position="156"/>
    </location>
    <ligand>
        <name>substrate</name>
    </ligand>
</feature>
<keyword evidence="13" id="KW-1185">Reference proteome</keyword>
<evidence type="ECO:0000256" key="11">
    <source>
        <dbReference type="HAMAP-Rule" id="MF_00109"/>
    </source>
</evidence>
<evidence type="ECO:0000256" key="4">
    <source>
        <dbReference type="ARBA" id="ARBA00022605"/>
    </source>
</evidence>
<dbReference type="Proteomes" id="UP000470384">
    <property type="component" value="Unassembled WGS sequence"/>
</dbReference>
<feature type="binding site" evidence="11">
    <location>
        <position position="77"/>
    </location>
    <ligand>
        <name>substrate</name>
    </ligand>
</feature>
<evidence type="ECO:0000313" key="12">
    <source>
        <dbReference type="EMBL" id="NBG94582.1"/>
    </source>
</evidence>
<dbReference type="GO" id="GO:0005829">
    <property type="term" value="C:cytosol"/>
    <property type="evidence" value="ECO:0007669"/>
    <property type="project" value="TreeGrafter"/>
</dbReference>
<sequence length="189" mass="20284">MSSHSPHSATATPTAPAPYGGKAIVLVGLMGAGKTTVGRRLAQRLDLPFVDADAEVEAAAGLTILEIFERHGEPAFRDGERKVIARLLSNGPQVLATGGGAFMDPETRARVAEEGISVWLKAGLDVLMKRVGKRPTRPLLKADNPRAIMEKLMAERNPVYAEADIALETGEGPHEEVVDRLVTLLEPYK</sequence>
<feature type="binding site" evidence="11">
    <location>
        <begin position="31"/>
        <end position="36"/>
    </location>
    <ligand>
        <name>ATP</name>
        <dbReference type="ChEBI" id="CHEBI:30616"/>
    </ligand>
</feature>
<evidence type="ECO:0000256" key="3">
    <source>
        <dbReference type="ARBA" id="ARBA00012154"/>
    </source>
</evidence>
<dbReference type="GO" id="GO:0008652">
    <property type="term" value="P:amino acid biosynthetic process"/>
    <property type="evidence" value="ECO:0007669"/>
    <property type="project" value="UniProtKB-KW"/>
</dbReference>
<comment type="similarity">
    <text evidence="2 11">Belongs to the shikimate kinase family.</text>
</comment>
<dbReference type="GO" id="GO:0000287">
    <property type="term" value="F:magnesium ion binding"/>
    <property type="evidence" value="ECO:0007669"/>
    <property type="project" value="UniProtKB-UniRule"/>
</dbReference>
<comment type="cofactor">
    <cofactor evidence="11">
        <name>Mg(2+)</name>
        <dbReference type="ChEBI" id="CHEBI:18420"/>
    </cofactor>
    <text evidence="11">Binds 1 Mg(2+) ion per subunit.</text>
</comment>
<keyword evidence="5 11" id="KW-0808">Transferase</keyword>
<dbReference type="PRINTS" id="PR01100">
    <property type="entry name" value="SHIKIMTKNASE"/>
</dbReference>
<feature type="binding site" evidence="11">
    <location>
        <position position="53"/>
    </location>
    <ligand>
        <name>substrate</name>
    </ligand>
</feature>
<dbReference type="GeneID" id="300653563"/>
<dbReference type="UniPathway" id="UPA00053">
    <property type="reaction ID" value="UER00088"/>
</dbReference>
<dbReference type="GO" id="GO:0009423">
    <property type="term" value="P:chorismate biosynthetic process"/>
    <property type="evidence" value="ECO:0007669"/>
    <property type="project" value="UniProtKB-UniRule"/>
</dbReference>
<dbReference type="EMBL" id="WXYQ01000001">
    <property type="protein sequence ID" value="NBG94582.1"/>
    <property type="molecule type" value="Genomic_DNA"/>
</dbReference>
<evidence type="ECO:0000256" key="6">
    <source>
        <dbReference type="ARBA" id="ARBA00022741"/>
    </source>
</evidence>
<dbReference type="HAMAP" id="MF_00109">
    <property type="entry name" value="Shikimate_kinase"/>
    <property type="match status" value="1"/>
</dbReference>
<evidence type="ECO:0000256" key="7">
    <source>
        <dbReference type="ARBA" id="ARBA00022777"/>
    </source>
</evidence>
<dbReference type="GO" id="GO:0005524">
    <property type="term" value="F:ATP binding"/>
    <property type="evidence" value="ECO:0007669"/>
    <property type="project" value="UniProtKB-UniRule"/>
</dbReference>
<keyword evidence="8 11" id="KW-0067">ATP-binding</keyword>
<dbReference type="PANTHER" id="PTHR21087:SF16">
    <property type="entry name" value="SHIKIMATE KINASE 1, CHLOROPLASTIC"/>
    <property type="match status" value="1"/>
</dbReference>
<dbReference type="SUPFAM" id="SSF52540">
    <property type="entry name" value="P-loop containing nucleoside triphosphate hydrolases"/>
    <property type="match status" value="1"/>
</dbReference>
<comment type="function">
    <text evidence="11">Catalyzes the specific phosphorylation of the 3-hydroxyl group of shikimic acid using ATP as a cosubstrate.</text>
</comment>
<keyword evidence="6 11" id="KW-0547">Nucleotide-binding</keyword>
<accession>A0A845Q7I6</accession>
<evidence type="ECO:0000256" key="8">
    <source>
        <dbReference type="ARBA" id="ARBA00022840"/>
    </source>
</evidence>
<dbReference type="EC" id="2.7.1.71" evidence="3 11"/>
<comment type="catalytic activity">
    <reaction evidence="10 11">
        <text>shikimate + ATP = 3-phosphoshikimate + ADP + H(+)</text>
        <dbReference type="Rhea" id="RHEA:13121"/>
        <dbReference type="ChEBI" id="CHEBI:15378"/>
        <dbReference type="ChEBI" id="CHEBI:30616"/>
        <dbReference type="ChEBI" id="CHEBI:36208"/>
        <dbReference type="ChEBI" id="CHEBI:145989"/>
        <dbReference type="ChEBI" id="CHEBI:456216"/>
        <dbReference type="EC" id="2.7.1.71"/>
    </reaction>
</comment>
<dbReference type="Pfam" id="PF01202">
    <property type="entry name" value="SKI"/>
    <property type="match status" value="1"/>
</dbReference>
<keyword evidence="11" id="KW-0479">Metal-binding</keyword>
<evidence type="ECO:0000256" key="9">
    <source>
        <dbReference type="ARBA" id="ARBA00023141"/>
    </source>
</evidence>
<feature type="binding site" evidence="11">
    <location>
        <position position="99"/>
    </location>
    <ligand>
        <name>substrate</name>
    </ligand>
</feature>
<dbReference type="PANTHER" id="PTHR21087">
    <property type="entry name" value="SHIKIMATE KINASE"/>
    <property type="match status" value="1"/>
</dbReference>
<organism evidence="12 13">
    <name type="scientific">Pyruvatibacter mobilis</name>
    <dbReference type="NCBI Taxonomy" id="1712261"/>
    <lineage>
        <taxon>Bacteria</taxon>
        <taxon>Pseudomonadati</taxon>
        <taxon>Pseudomonadota</taxon>
        <taxon>Alphaproteobacteria</taxon>
        <taxon>Hyphomicrobiales</taxon>
        <taxon>Parvibaculaceae</taxon>
        <taxon>Pyruvatibacter</taxon>
    </lineage>
</organism>
<dbReference type="OrthoDB" id="9800332at2"/>
<comment type="caution">
    <text evidence="12">The sequence shown here is derived from an EMBL/GenBank/DDBJ whole genome shotgun (WGS) entry which is preliminary data.</text>
</comment>
<dbReference type="RefSeq" id="WP_160586658.1">
    <property type="nucleotide sequence ID" value="NZ_BMHN01000001.1"/>
</dbReference>
<keyword evidence="11" id="KW-0963">Cytoplasm</keyword>